<dbReference type="OrthoDB" id="8479099at2"/>
<reference evidence="2 3" key="1">
    <citation type="submission" date="2017-08" db="EMBL/GenBank/DDBJ databases">
        <authorList>
            <person name="de Groot N.N."/>
        </authorList>
    </citation>
    <scope>NUCLEOTIDE SEQUENCE [LARGE SCALE GENOMIC DNA]</scope>
    <source>
        <strain evidence="2 3">JC85</strain>
    </source>
</reference>
<dbReference type="InterPro" id="IPR029061">
    <property type="entry name" value="THDP-binding"/>
</dbReference>
<name>A0A285UNZ3_9HYPH</name>
<gene>
    <name evidence="2" type="ORF">SAMN05892877_109163</name>
</gene>
<proteinExistence type="predicted"/>
<dbReference type="AlphaFoldDB" id="A0A285UNZ3"/>
<evidence type="ECO:0000256" key="1">
    <source>
        <dbReference type="SAM" id="MobiDB-lite"/>
    </source>
</evidence>
<evidence type="ECO:0000313" key="3">
    <source>
        <dbReference type="Proteomes" id="UP000219167"/>
    </source>
</evidence>
<evidence type="ECO:0000313" key="2">
    <source>
        <dbReference type="EMBL" id="SOC41971.1"/>
    </source>
</evidence>
<dbReference type="SUPFAM" id="SSF52518">
    <property type="entry name" value="Thiamin diphosphate-binding fold (THDP-binding)"/>
    <property type="match status" value="1"/>
</dbReference>
<dbReference type="RefSeq" id="WP_097140750.1">
    <property type="nucleotide sequence ID" value="NZ_OBQD01000009.1"/>
</dbReference>
<dbReference type="EMBL" id="OBQD01000009">
    <property type="protein sequence ID" value="SOC41971.1"/>
    <property type="molecule type" value="Genomic_DNA"/>
</dbReference>
<sequence>MSNTKTTIMMPDPIERFIAEGFDRLNVDGATPEQSTEAFQEIINLLAILMSGHHGPDMDDPTYFRQMEENAYAWGLARRVTPEAQAIGRAFLAFLKAAVESPAFELLQENTRRGDESDAFDSGGGLKDQRQDDDV</sequence>
<organism evidence="2 3">
    <name type="scientific">Rhizobium subbaraonis</name>
    <dbReference type="NCBI Taxonomy" id="908946"/>
    <lineage>
        <taxon>Bacteria</taxon>
        <taxon>Pseudomonadati</taxon>
        <taxon>Pseudomonadota</taxon>
        <taxon>Alphaproteobacteria</taxon>
        <taxon>Hyphomicrobiales</taxon>
        <taxon>Rhizobiaceae</taxon>
        <taxon>Rhizobium/Agrobacterium group</taxon>
        <taxon>Rhizobium</taxon>
    </lineage>
</organism>
<dbReference type="Proteomes" id="UP000219167">
    <property type="component" value="Unassembled WGS sequence"/>
</dbReference>
<feature type="region of interest" description="Disordered" evidence="1">
    <location>
        <begin position="109"/>
        <end position="135"/>
    </location>
</feature>
<protein>
    <submittedName>
        <fullName evidence="2">Uncharacterized protein</fullName>
    </submittedName>
</protein>
<keyword evidence="3" id="KW-1185">Reference proteome</keyword>
<accession>A0A285UNZ3</accession>